<accession>A0AA37TW29</accession>
<dbReference type="EMBL" id="BSPP01000017">
    <property type="protein sequence ID" value="GLS88693.1"/>
    <property type="molecule type" value="Genomic_DNA"/>
</dbReference>
<proteinExistence type="predicted"/>
<evidence type="ECO:0000256" key="1">
    <source>
        <dbReference type="SAM" id="SignalP"/>
    </source>
</evidence>
<dbReference type="AlphaFoldDB" id="A0AA37TW29"/>
<evidence type="ECO:0008006" key="4">
    <source>
        <dbReference type="Google" id="ProtNLM"/>
    </source>
</evidence>
<sequence length="191" mass="19865">MRLCVAVFSVLLVLGCAPRLLDDQAAANLVVRKVIVDTSAISGVAGRKMAFDTSPAQINADLTAALSQTLRATPSGNGDVLVQVTSVRLMSRTQEMMLGGASYVQGVITVTDAATGRQIVPPTKAMSTSKRFRLGGPIGAAVAPGASEDYRQTIDSFATSVLVRLSPRRDTLVSPDSPAVKAGRVQLAPQG</sequence>
<dbReference type="RefSeq" id="WP_284326773.1">
    <property type="nucleotide sequence ID" value="NZ_BSPP01000017.1"/>
</dbReference>
<comment type="caution">
    <text evidence="2">The sequence shown here is derived from an EMBL/GenBank/DDBJ whole genome shotgun (WGS) entry which is preliminary data.</text>
</comment>
<gene>
    <name evidence="2" type="ORF">GCM10010873_36670</name>
</gene>
<keyword evidence="1" id="KW-0732">Signal</keyword>
<evidence type="ECO:0000313" key="3">
    <source>
        <dbReference type="Proteomes" id="UP001157355"/>
    </source>
</evidence>
<name>A0AA37TW29_9RHOB</name>
<dbReference type="Proteomes" id="UP001157355">
    <property type="component" value="Unassembled WGS sequence"/>
</dbReference>
<evidence type="ECO:0000313" key="2">
    <source>
        <dbReference type="EMBL" id="GLS88693.1"/>
    </source>
</evidence>
<feature type="chain" id="PRO_5041201844" description="Lipoprotein" evidence="1">
    <location>
        <begin position="22"/>
        <end position="191"/>
    </location>
</feature>
<protein>
    <recommendedName>
        <fullName evidence="4">Lipoprotein</fullName>
    </recommendedName>
</protein>
<organism evidence="2 3">
    <name type="scientific">Cypionkella aquatica</name>
    <dbReference type="NCBI Taxonomy" id="1756042"/>
    <lineage>
        <taxon>Bacteria</taxon>
        <taxon>Pseudomonadati</taxon>
        <taxon>Pseudomonadota</taxon>
        <taxon>Alphaproteobacteria</taxon>
        <taxon>Rhodobacterales</taxon>
        <taxon>Paracoccaceae</taxon>
        <taxon>Cypionkella</taxon>
    </lineage>
</organism>
<feature type="signal peptide" evidence="1">
    <location>
        <begin position="1"/>
        <end position="21"/>
    </location>
</feature>
<dbReference type="PROSITE" id="PS51257">
    <property type="entry name" value="PROKAR_LIPOPROTEIN"/>
    <property type="match status" value="1"/>
</dbReference>
<keyword evidence="3" id="KW-1185">Reference proteome</keyword>
<reference evidence="2 3" key="1">
    <citation type="journal article" date="2014" name="Int. J. Syst. Evol. Microbiol.">
        <title>Complete genome sequence of Corynebacterium casei LMG S-19264T (=DSM 44701T), isolated from a smear-ripened cheese.</title>
        <authorList>
            <consortium name="US DOE Joint Genome Institute (JGI-PGF)"/>
            <person name="Walter F."/>
            <person name="Albersmeier A."/>
            <person name="Kalinowski J."/>
            <person name="Ruckert C."/>
        </authorList>
    </citation>
    <scope>NUCLEOTIDE SEQUENCE [LARGE SCALE GENOMIC DNA]</scope>
    <source>
        <strain evidence="2 3">NBRC 111766</strain>
    </source>
</reference>